<name>A0A075JEH5_9MICO</name>
<dbReference type="Proteomes" id="UP000027986">
    <property type="component" value="Chromosome"/>
</dbReference>
<dbReference type="KEGG" id="dni:HX89_04545"/>
<dbReference type="eggNOG" id="COG1451">
    <property type="taxonomic scope" value="Bacteria"/>
</dbReference>
<feature type="domain" description="YgjP-like metallopeptidase" evidence="2">
    <location>
        <begin position="77"/>
        <end position="146"/>
    </location>
</feature>
<dbReference type="AlphaFoldDB" id="A0A075JEH5"/>
<dbReference type="EMBL" id="CP008889">
    <property type="protein sequence ID" value="AIF40339.1"/>
    <property type="molecule type" value="Genomic_DNA"/>
</dbReference>
<reference evidence="3 4" key="1">
    <citation type="submission" date="2014-07" db="EMBL/GenBank/DDBJ databases">
        <title>Genome Sequencing of Dermacoccus nishinomiyaensis.</title>
        <authorList>
            <person name="Hong K.W."/>
            <person name="Chan K.G."/>
        </authorList>
    </citation>
    <scope>NUCLEOTIDE SEQUENCE [LARGE SCALE GENOMIC DNA]</scope>
    <source>
        <strain evidence="3 4">M25</strain>
    </source>
</reference>
<dbReference type="InterPro" id="IPR053136">
    <property type="entry name" value="UTP_pyrophosphatase-like"/>
</dbReference>
<evidence type="ECO:0000259" key="2">
    <source>
        <dbReference type="Pfam" id="PF01863"/>
    </source>
</evidence>
<dbReference type="Gene3D" id="3.30.2010.10">
    <property type="entry name" value="Metalloproteases ('zincins'), catalytic domain"/>
    <property type="match status" value="1"/>
</dbReference>
<feature type="compositionally biased region" description="Low complexity" evidence="1">
    <location>
        <begin position="155"/>
        <end position="166"/>
    </location>
</feature>
<organism evidence="3 4">
    <name type="scientific">Dermacoccus nishinomiyaensis</name>
    <dbReference type="NCBI Taxonomy" id="1274"/>
    <lineage>
        <taxon>Bacteria</taxon>
        <taxon>Bacillati</taxon>
        <taxon>Actinomycetota</taxon>
        <taxon>Actinomycetes</taxon>
        <taxon>Micrococcales</taxon>
        <taxon>Dermacoccaceae</taxon>
        <taxon>Dermacoccus</taxon>
    </lineage>
</organism>
<evidence type="ECO:0000256" key="1">
    <source>
        <dbReference type="SAM" id="MobiDB-lite"/>
    </source>
</evidence>
<proteinExistence type="predicted"/>
<dbReference type="CDD" id="cd07344">
    <property type="entry name" value="M48_yhfN_like"/>
    <property type="match status" value="1"/>
</dbReference>
<dbReference type="HOGENOM" id="CLU_094108_1_0_11"/>
<dbReference type="PANTHER" id="PTHR30399">
    <property type="entry name" value="UNCHARACTERIZED PROTEIN YGJP"/>
    <property type="match status" value="1"/>
</dbReference>
<dbReference type="Pfam" id="PF01863">
    <property type="entry name" value="YgjP-like"/>
    <property type="match status" value="1"/>
</dbReference>
<keyword evidence="4" id="KW-1185">Reference proteome</keyword>
<sequence length="185" mass="20520">MRRSTRRTRSVQARFEDGVVVVLAPATLSAREETRIVEDLVRKMLRKSRSQRNDDTLMRRAVALSRRFVPGAPEPASVRWVSNMTTRWASCSPGDASIRLSDAMVGMPDYVVDAVLLHEVTHLLERGHGPRFQEIVRRYPEHERAQAFLAGASFGARRAAPAPSASLDDDLGEEEGDVADPPGES</sequence>
<evidence type="ECO:0000313" key="3">
    <source>
        <dbReference type="EMBL" id="AIF40339.1"/>
    </source>
</evidence>
<feature type="region of interest" description="Disordered" evidence="1">
    <location>
        <begin position="155"/>
        <end position="185"/>
    </location>
</feature>
<feature type="compositionally biased region" description="Acidic residues" evidence="1">
    <location>
        <begin position="167"/>
        <end position="178"/>
    </location>
</feature>
<dbReference type="PANTHER" id="PTHR30399:SF1">
    <property type="entry name" value="UTP PYROPHOSPHATASE"/>
    <property type="match status" value="1"/>
</dbReference>
<evidence type="ECO:0000313" key="4">
    <source>
        <dbReference type="Proteomes" id="UP000027986"/>
    </source>
</evidence>
<gene>
    <name evidence="3" type="ORF">HX89_04545</name>
</gene>
<protein>
    <recommendedName>
        <fullName evidence="2">YgjP-like metallopeptidase domain-containing protein</fullName>
    </recommendedName>
</protein>
<dbReference type="InterPro" id="IPR002725">
    <property type="entry name" value="YgjP-like_metallopeptidase"/>
</dbReference>
<accession>A0A075JEH5</accession>